<reference evidence="9 10" key="1">
    <citation type="submission" date="2017-08" db="EMBL/GenBank/DDBJ databases">
        <title>Complete genome of Colwellia sp. NB097-1, a psychrophile bacterium ioslated from Bering Sea.</title>
        <authorList>
            <person name="Chen X."/>
        </authorList>
    </citation>
    <scope>NUCLEOTIDE SEQUENCE [LARGE SCALE GENOMIC DNA]</scope>
    <source>
        <strain evidence="9 10">NB097-1</strain>
    </source>
</reference>
<dbReference type="InterPro" id="IPR036890">
    <property type="entry name" value="HATPase_C_sf"/>
</dbReference>
<dbReference type="InterPro" id="IPR005467">
    <property type="entry name" value="His_kinase_dom"/>
</dbReference>
<sequence>MISIKKKLSRYISISISILLVAIFLLTDIAVDTWISGEFDRAMVNKVGLLTTLVSADTHEIDFDFADEFMPEFSGVNDPEYFQLWLDNKVFERSKTLELFDINELPKVELGDKHSIITDITLPDGRSGKMLFTQFIPQIDSDVRAENGISKAQFSKNQKPMELAYAISTEGLNHILWFVDIIFIVTSLIAIIAVRIIVFNVVIRELKPIENLSQELKKINLNSEVSEISTCKLPEELITIANGINHFISENKILYAREQRITSDIAHELKTPIAELLNLSEVTIKFPHEKQLSENFQTDVLSITERLRNIVNGILLLQKSSNKATLEKQQVDVDKLINSVITLENKANRVIDYYFNKACGNINTNEFALTTVLSNLINNALFYSPDSTAITITVEPYSDDEQIMLKMTNRCEHDYSEADLALFFEPLWQKDSSRTSVERYGLGLAIVKSYCENISADLNVAMSAEKEITFTIIF</sequence>
<evidence type="ECO:0000313" key="10">
    <source>
        <dbReference type="Proteomes" id="UP000202259"/>
    </source>
</evidence>
<dbReference type="OrthoDB" id="9804645at2"/>
<dbReference type="KEGG" id="cber:B5D82_16725"/>
<dbReference type="GO" id="GO:0000155">
    <property type="term" value="F:phosphorelay sensor kinase activity"/>
    <property type="evidence" value="ECO:0007669"/>
    <property type="project" value="InterPro"/>
</dbReference>
<dbReference type="RefSeq" id="WP_081153133.1">
    <property type="nucleotide sequence ID" value="NZ_CP020465.1"/>
</dbReference>
<evidence type="ECO:0000256" key="3">
    <source>
        <dbReference type="ARBA" id="ARBA00022553"/>
    </source>
</evidence>
<dbReference type="InterPro" id="IPR050351">
    <property type="entry name" value="BphY/WalK/GraS-like"/>
</dbReference>
<evidence type="ECO:0000256" key="1">
    <source>
        <dbReference type="ARBA" id="ARBA00000085"/>
    </source>
</evidence>
<dbReference type="PANTHER" id="PTHR45453">
    <property type="entry name" value="PHOSPHATE REGULON SENSOR PROTEIN PHOR"/>
    <property type="match status" value="1"/>
</dbReference>
<name>A0A222GBK7_9GAMM</name>
<feature type="domain" description="Histidine kinase" evidence="8">
    <location>
        <begin position="264"/>
        <end position="474"/>
    </location>
</feature>
<dbReference type="SMART" id="SM00388">
    <property type="entry name" value="HisKA"/>
    <property type="match status" value="1"/>
</dbReference>
<proteinExistence type="predicted"/>
<comment type="catalytic activity">
    <reaction evidence="1">
        <text>ATP + protein L-histidine = ADP + protein N-phospho-L-histidine.</text>
        <dbReference type="EC" id="2.7.13.3"/>
    </reaction>
</comment>
<evidence type="ECO:0000256" key="5">
    <source>
        <dbReference type="ARBA" id="ARBA00022777"/>
    </source>
</evidence>
<dbReference type="SMART" id="SM00387">
    <property type="entry name" value="HATPase_c"/>
    <property type="match status" value="1"/>
</dbReference>
<dbReference type="Gene3D" id="1.10.287.130">
    <property type="match status" value="1"/>
</dbReference>
<keyword evidence="5 9" id="KW-0418">Kinase</keyword>
<organism evidence="9 10">
    <name type="scientific">Cognaticolwellia beringensis</name>
    <dbReference type="NCBI Taxonomy" id="1967665"/>
    <lineage>
        <taxon>Bacteria</taxon>
        <taxon>Pseudomonadati</taxon>
        <taxon>Pseudomonadota</taxon>
        <taxon>Gammaproteobacteria</taxon>
        <taxon>Alteromonadales</taxon>
        <taxon>Colwelliaceae</taxon>
        <taxon>Cognaticolwellia</taxon>
    </lineage>
</organism>
<keyword evidence="3" id="KW-0597">Phosphoprotein</keyword>
<dbReference type="CDD" id="cd00075">
    <property type="entry name" value="HATPase"/>
    <property type="match status" value="1"/>
</dbReference>
<evidence type="ECO:0000256" key="4">
    <source>
        <dbReference type="ARBA" id="ARBA00022679"/>
    </source>
</evidence>
<keyword evidence="7" id="KW-1133">Transmembrane helix</keyword>
<dbReference type="PROSITE" id="PS50109">
    <property type="entry name" value="HIS_KIN"/>
    <property type="match status" value="1"/>
</dbReference>
<dbReference type="InterPro" id="IPR036097">
    <property type="entry name" value="HisK_dim/P_sf"/>
</dbReference>
<evidence type="ECO:0000313" key="9">
    <source>
        <dbReference type="EMBL" id="ASP49269.1"/>
    </source>
</evidence>
<evidence type="ECO:0000256" key="6">
    <source>
        <dbReference type="ARBA" id="ARBA00023012"/>
    </source>
</evidence>
<dbReference type="GO" id="GO:0016036">
    <property type="term" value="P:cellular response to phosphate starvation"/>
    <property type="evidence" value="ECO:0007669"/>
    <property type="project" value="TreeGrafter"/>
</dbReference>
<dbReference type="InterPro" id="IPR003661">
    <property type="entry name" value="HisK_dim/P_dom"/>
</dbReference>
<dbReference type="Gene3D" id="3.30.565.10">
    <property type="entry name" value="Histidine kinase-like ATPase, C-terminal domain"/>
    <property type="match status" value="1"/>
</dbReference>
<feature type="transmembrane region" description="Helical" evidence="7">
    <location>
        <begin position="12"/>
        <end position="31"/>
    </location>
</feature>
<dbReference type="PANTHER" id="PTHR45453:SF1">
    <property type="entry name" value="PHOSPHATE REGULON SENSOR PROTEIN PHOR"/>
    <property type="match status" value="1"/>
</dbReference>
<dbReference type="InterPro" id="IPR003594">
    <property type="entry name" value="HATPase_dom"/>
</dbReference>
<evidence type="ECO:0000259" key="8">
    <source>
        <dbReference type="PROSITE" id="PS50109"/>
    </source>
</evidence>
<keyword evidence="4" id="KW-0808">Transferase</keyword>
<dbReference type="EMBL" id="CP020465">
    <property type="protein sequence ID" value="ASP49269.1"/>
    <property type="molecule type" value="Genomic_DNA"/>
</dbReference>
<dbReference type="Pfam" id="PF02518">
    <property type="entry name" value="HATPase_c"/>
    <property type="match status" value="1"/>
</dbReference>
<dbReference type="SUPFAM" id="SSF47384">
    <property type="entry name" value="Homodimeric domain of signal transducing histidine kinase"/>
    <property type="match status" value="1"/>
</dbReference>
<keyword evidence="10" id="KW-1185">Reference proteome</keyword>
<dbReference type="Proteomes" id="UP000202259">
    <property type="component" value="Chromosome"/>
</dbReference>
<protein>
    <recommendedName>
        <fullName evidence="2">histidine kinase</fullName>
        <ecNumber evidence="2">2.7.13.3</ecNumber>
    </recommendedName>
</protein>
<keyword evidence="6" id="KW-0902">Two-component regulatory system</keyword>
<feature type="transmembrane region" description="Helical" evidence="7">
    <location>
        <begin position="175"/>
        <end position="198"/>
    </location>
</feature>
<accession>A0A222GBK7</accession>
<keyword evidence="7" id="KW-0812">Transmembrane</keyword>
<dbReference type="CDD" id="cd00082">
    <property type="entry name" value="HisKA"/>
    <property type="match status" value="1"/>
</dbReference>
<dbReference type="EC" id="2.7.13.3" evidence="2"/>
<dbReference type="GO" id="GO:0004721">
    <property type="term" value="F:phosphoprotein phosphatase activity"/>
    <property type="evidence" value="ECO:0007669"/>
    <property type="project" value="TreeGrafter"/>
</dbReference>
<evidence type="ECO:0000256" key="7">
    <source>
        <dbReference type="SAM" id="Phobius"/>
    </source>
</evidence>
<keyword evidence="7" id="KW-0472">Membrane</keyword>
<gene>
    <name evidence="9" type="ORF">B5D82_16725</name>
</gene>
<dbReference type="AlphaFoldDB" id="A0A222GBK7"/>
<evidence type="ECO:0000256" key="2">
    <source>
        <dbReference type="ARBA" id="ARBA00012438"/>
    </source>
</evidence>
<dbReference type="SUPFAM" id="SSF55874">
    <property type="entry name" value="ATPase domain of HSP90 chaperone/DNA topoisomerase II/histidine kinase"/>
    <property type="match status" value="1"/>
</dbReference>
<dbReference type="GO" id="GO:0005886">
    <property type="term" value="C:plasma membrane"/>
    <property type="evidence" value="ECO:0007669"/>
    <property type="project" value="TreeGrafter"/>
</dbReference>